<feature type="compositionally biased region" description="Basic and acidic residues" evidence="5">
    <location>
        <begin position="34"/>
        <end position="46"/>
    </location>
</feature>
<evidence type="ECO:0000313" key="8">
    <source>
        <dbReference type="EMBL" id="NYG56547.1"/>
    </source>
</evidence>
<keyword evidence="1" id="KW-1003">Cell membrane</keyword>
<evidence type="ECO:0000256" key="2">
    <source>
        <dbReference type="ARBA" id="ARBA00022692"/>
    </source>
</evidence>
<evidence type="ECO:0000256" key="3">
    <source>
        <dbReference type="ARBA" id="ARBA00022989"/>
    </source>
</evidence>
<gene>
    <name evidence="8" type="ORF">BJ989_002851</name>
</gene>
<proteinExistence type="predicted"/>
<evidence type="ECO:0000259" key="7">
    <source>
        <dbReference type="Pfam" id="PF06305"/>
    </source>
</evidence>
<dbReference type="GO" id="GO:0005886">
    <property type="term" value="C:plasma membrane"/>
    <property type="evidence" value="ECO:0007669"/>
    <property type="project" value="InterPro"/>
</dbReference>
<dbReference type="EMBL" id="JACCAC010000001">
    <property type="protein sequence ID" value="NYG56547.1"/>
    <property type="molecule type" value="Genomic_DNA"/>
</dbReference>
<keyword evidence="3 6" id="KW-1133">Transmembrane helix</keyword>
<dbReference type="Proteomes" id="UP000544110">
    <property type="component" value="Unassembled WGS sequence"/>
</dbReference>
<dbReference type="InterPro" id="IPR010445">
    <property type="entry name" value="LapA_dom"/>
</dbReference>
<organism evidence="8 9">
    <name type="scientific">Nocardioides perillae</name>
    <dbReference type="NCBI Taxonomy" id="1119534"/>
    <lineage>
        <taxon>Bacteria</taxon>
        <taxon>Bacillati</taxon>
        <taxon>Actinomycetota</taxon>
        <taxon>Actinomycetes</taxon>
        <taxon>Propionibacteriales</taxon>
        <taxon>Nocardioidaceae</taxon>
        <taxon>Nocardioides</taxon>
    </lineage>
</organism>
<reference evidence="8 9" key="1">
    <citation type="submission" date="2020-07" db="EMBL/GenBank/DDBJ databases">
        <title>Sequencing the genomes of 1000 actinobacteria strains.</title>
        <authorList>
            <person name="Klenk H.-P."/>
        </authorList>
    </citation>
    <scope>NUCLEOTIDE SEQUENCE [LARGE SCALE GENOMIC DNA]</scope>
    <source>
        <strain evidence="8 9">DSM 24552</strain>
    </source>
</reference>
<comment type="caution">
    <text evidence="8">The sequence shown here is derived from an EMBL/GenBank/DDBJ whole genome shotgun (WGS) entry which is preliminary data.</text>
</comment>
<sequence>MSETPRADDPTQPTGAPPTPGRAPQEAPSTREPAASRRDHDEDPLRGSRTSGLWVTMVVVGVLIVLLVVFTLQNTQPVDLAFLGWEGRTPLSAAILIAAAAGILITALAGSLRILQLRRRVKRQGR</sequence>
<dbReference type="RefSeq" id="WP_179518780.1">
    <property type="nucleotide sequence ID" value="NZ_JACCAC010000001.1"/>
</dbReference>
<feature type="domain" description="Lipopolysaccharide assembly protein A" evidence="7">
    <location>
        <begin position="73"/>
        <end position="124"/>
    </location>
</feature>
<accession>A0A7Y9UMV9</accession>
<evidence type="ECO:0000313" key="9">
    <source>
        <dbReference type="Proteomes" id="UP000544110"/>
    </source>
</evidence>
<feature type="region of interest" description="Disordered" evidence="5">
    <location>
        <begin position="1"/>
        <end position="48"/>
    </location>
</feature>
<feature type="transmembrane region" description="Helical" evidence="6">
    <location>
        <begin position="53"/>
        <end position="73"/>
    </location>
</feature>
<keyword evidence="9" id="KW-1185">Reference proteome</keyword>
<evidence type="ECO:0000256" key="5">
    <source>
        <dbReference type="SAM" id="MobiDB-lite"/>
    </source>
</evidence>
<name>A0A7Y9UMV9_9ACTN</name>
<evidence type="ECO:0000256" key="4">
    <source>
        <dbReference type="ARBA" id="ARBA00023136"/>
    </source>
</evidence>
<dbReference type="Pfam" id="PF06305">
    <property type="entry name" value="LapA_dom"/>
    <property type="match status" value="1"/>
</dbReference>
<evidence type="ECO:0000256" key="1">
    <source>
        <dbReference type="ARBA" id="ARBA00022475"/>
    </source>
</evidence>
<dbReference type="AlphaFoldDB" id="A0A7Y9UMV9"/>
<protein>
    <submittedName>
        <fullName evidence="8">Putative integral membrane protein</fullName>
    </submittedName>
</protein>
<evidence type="ECO:0000256" key="6">
    <source>
        <dbReference type="SAM" id="Phobius"/>
    </source>
</evidence>
<keyword evidence="2 6" id="KW-0812">Transmembrane</keyword>
<feature type="transmembrane region" description="Helical" evidence="6">
    <location>
        <begin position="93"/>
        <end position="115"/>
    </location>
</feature>
<keyword evidence="4 6" id="KW-0472">Membrane</keyword>